<dbReference type="PROSITE" id="PS51752">
    <property type="entry name" value="JACALIN_LECTIN"/>
    <property type="match status" value="1"/>
</dbReference>
<proteinExistence type="inferred from homology"/>
<comment type="similarity">
    <text evidence="1">Belongs to the jacalin lectin family.</text>
</comment>
<dbReference type="Gene3D" id="2.100.10.30">
    <property type="entry name" value="Jacalin-like lectin domain"/>
    <property type="match status" value="1"/>
</dbReference>
<name>A0AAW2DZP0_9ROSI</name>
<dbReference type="SMART" id="SM00915">
    <property type="entry name" value="Jacalin"/>
    <property type="match status" value="1"/>
</dbReference>
<accession>A0AAW2DZP0</accession>
<organism evidence="4 5">
    <name type="scientific">Lithocarpus litseifolius</name>
    <dbReference type="NCBI Taxonomy" id="425828"/>
    <lineage>
        <taxon>Eukaryota</taxon>
        <taxon>Viridiplantae</taxon>
        <taxon>Streptophyta</taxon>
        <taxon>Embryophyta</taxon>
        <taxon>Tracheophyta</taxon>
        <taxon>Spermatophyta</taxon>
        <taxon>Magnoliopsida</taxon>
        <taxon>eudicotyledons</taxon>
        <taxon>Gunneridae</taxon>
        <taxon>Pentapetalae</taxon>
        <taxon>rosids</taxon>
        <taxon>fabids</taxon>
        <taxon>Fagales</taxon>
        <taxon>Fagaceae</taxon>
        <taxon>Lithocarpus</taxon>
    </lineage>
</organism>
<dbReference type="PANTHER" id="PTHR47293">
    <property type="entry name" value="JACALIN-RELATED LECTIN 3"/>
    <property type="match status" value="1"/>
</dbReference>
<dbReference type="GO" id="GO:0030246">
    <property type="term" value="F:carbohydrate binding"/>
    <property type="evidence" value="ECO:0007669"/>
    <property type="project" value="UniProtKB-KW"/>
</dbReference>
<sequence>MNYDGYERGYANMRLVVNEKEDYTFAPFSKVETYDKAYAIAETEKASAYTRHAIRENEDYTFSPNNLVFNDFETKNKVFGTIKVLRCYSNMRQTDDNMFQQNKYLCKYSEVANGNSNMRQTNMRYTEDNMFQPDRFLEEYAKVVTCYSNIRQTEDNMYQPDKILEDNMVQPDKFLEDYADQGQTCRVETKSWIPSSTARKAKGPKVVTCGPWGRIGEFGGMQFDDGPYYTGVREIQLTRSDGGLVSFQVLYDFNGQAIFGRKNGVSGGSTLEKIKFEYPTERLTHISGYYGPIIKSITFHTDMNKYGPFGDEQGTHFSSGPKDGTIVGFHGKLKRGFVHSIGVHVMKG</sequence>
<reference evidence="4 5" key="1">
    <citation type="submission" date="2024-01" db="EMBL/GenBank/DDBJ databases">
        <title>A telomere-to-telomere, gap-free genome of sweet tea (Lithocarpus litseifolius).</title>
        <authorList>
            <person name="Zhou J."/>
        </authorList>
    </citation>
    <scope>NUCLEOTIDE SEQUENCE [LARGE SCALE GENOMIC DNA]</scope>
    <source>
        <strain evidence="4">Zhou-2022a</strain>
        <tissue evidence="4">Leaf</tissue>
    </source>
</reference>
<dbReference type="InterPro" id="IPR033734">
    <property type="entry name" value="Jacalin-like_lectin_dom_plant"/>
</dbReference>
<keyword evidence="5" id="KW-1185">Reference proteome</keyword>
<dbReference type="InterPro" id="IPR001229">
    <property type="entry name" value="Jacalin-like_lectin_dom"/>
</dbReference>
<feature type="domain" description="Jacalin-type lectin" evidence="3">
    <location>
        <begin position="206"/>
        <end position="347"/>
    </location>
</feature>
<dbReference type="CDD" id="cd09612">
    <property type="entry name" value="Jacalin"/>
    <property type="match status" value="1"/>
</dbReference>
<gene>
    <name evidence="4" type="ORF">SO802_001295</name>
</gene>
<dbReference type="PANTHER" id="PTHR47293:SF74">
    <property type="entry name" value="JACALIN-TYPE LECTIN DOMAIN-CONTAINING PROTEIN"/>
    <property type="match status" value="1"/>
</dbReference>
<evidence type="ECO:0000256" key="1">
    <source>
        <dbReference type="ARBA" id="ARBA00006568"/>
    </source>
</evidence>
<dbReference type="EMBL" id="JAZDWU010000001">
    <property type="protein sequence ID" value="KAL0014226.1"/>
    <property type="molecule type" value="Genomic_DNA"/>
</dbReference>
<evidence type="ECO:0000313" key="5">
    <source>
        <dbReference type="Proteomes" id="UP001459277"/>
    </source>
</evidence>
<evidence type="ECO:0000256" key="2">
    <source>
        <dbReference type="ARBA" id="ARBA00022734"/>
    </source>
</evidence>
<protein>
    <recommendedName>
        <fullName evidence="3">Jacalin-type lectin domain-containing protein</fullName>
    </recommendedName>
</protein>
<dbReference type="Proteomes" id="UP001459277">
    <property type="component" value="Unassembled WGS sequence"/>
</dbReference>
<dbReference type="SUPFAM" id="SSF51101">
    <property type="entry name" value="Mannose-binding lectins"/>
    <property type="match status" value="1"/>
</dbReference>
<comment type="caution">
    <text evidence="4">The sequence shown here is derived from an EMBL/GenBank/DDBJ whole genome shotgun (WGS) entry which is preliminary data.</text>
</comment>
<dbReference type="AlphaFoldDB" id="A0AAW2DZP0"/>
<dbReference type="Pfam" id="PF01419">
    <property type="entry name" value="Jacalin"/>
    <property type="match status" value="1"/>
</dbReference>
<evidence type="ECO:0000259" key="3">
    <source>
        <dbReference type="PROSITE" id="PS51752"/>
    </source>
</evidence>
<dbReference type="InterPro" id="IPR036404">
    <property type="entry name" value="Jacalin-like_lectin_dom_sf"/>
</dbReference>
<keyword evidence="2" id="KW-0430">Lectin</keyword>
<evidence type="ECO:0000313" key="4">
    <source>
        <dbReference type="EMBL" id="KAL0014226.1"/>
    </source>
</evidence>